<dbReference type="AlphaFoldDB" id="A0AAD1GZU9"/>
<evidence type="ECO:0000259" key="1">
    <source>
        <dbReference type="PROSITE" id="PS51671"/>
    </source>
</evidence>
<reference evidence="2 3" key="1">
    <citation type="submission" date="2019-12" db="EMBL/GenBank/DDBJ databases">
        <title>Complete genome sequence of Mycolicibacterium xenopi str. JCM15661T.</title>
        <authorList>
            <person name="Yoshida M."/>
            <person name="Fukano H."/>
            <person name="Asakura T."/>
            <person name="Hoshino Y."/>
        </authorList>
    </citation>
    <scope>NUCLEOTIDE SEQUENCE [LARGE SCALE GENOMIC DNA]</scope>
    <source>
        <strain evidence="2 3">JCM 15661T</strain>
    </source>
</reference>
<dbReference type="PROSITE" id="PS51671">
    <property type="entry name" value="ACT"/>
    <property type="match status" value="1"/>
</dbReference>
<dbReference type="CDD" id="cd04881">
    <property type="entry name" value="ACT_HSDH-Hom"/>
    <property type="match status" value="1"/>
</dbReference>
<sequence length="125" mass="13218">MTGDLVMAARNRVLGSRGPRESRYAQLPVLPIGSVSTRYYVSIHVADKPGVLSTVAAEFAKRDISIAEVRQEGVADEGGHPIGARIVVITHRATDAALSDTVAALADLDVVKRVASVLRLEGTAE</sequence>
<dbReference type="KEGG" id="mxe:MYXE_16190"/>
<dbReference type="InterPro" id="IPR045865">
    <property type="entry name" value="ACT-like_dom_sf"/>
</dbReference>
<name>A0AAD1GZU9_MYCXE</name>
<evidence type="ECO:0000313" key="2">
    <source>
        <dbReference type="EMBL" id="BBU21830.1"/>
    </source>
</evidence>
<dbReference type="Gene3D" id="3.30.70.260">
    <property type="match status" value="1"/>
</dbReference>
<evidence type="ECO:0000313" key="3">
    <source>
        <dbReference type="Proteomes" id="UP000464624"/>
    </source>
</evidence>
<gene>
    <name evidence="2" type="ORF">MYXE_16190</name>
</gene>
<dbReference type="Pfam" id="PF01842">
    <property type="entry name" value="ACT"/>
    <property type="match status" value="1"/>
</dbReference>
<proteinExistence type="predicted"/>
<dbReference type="Proteomes" id="UP000464624">
    <property type="component" value="Chromosome"/>
</dbReference>
<dbReference type="InterPro" id="IPR002912">
    <property type="entry name" value="ACT_dom"/>
</dbReference>
<dbReference type="EMBL" id="AP022314">
    <property type="protein sequence ID" value="BBU21830.1"/>
    <property type="molecule type" value="Genomic_DNA"/>
</dbReference>
<protein>
    <recommendedName>
        <fullName evidence="1">ACT domain-containing protein</fullName>
    </recommendedName>
</protein>
<organism evidence="2 3">
    <name type="scientific">Mycobacterium xenopi</name>
    <dbReference type="NCBI Taxonomy" id="1789"/>
    <lineage>
        <taxon>Bacteria</taxon>
        <taxon>Bacillati</taxon>
        <taxon>Actinomycetota</taxon>
        <taxon>Actinomycetes</taxon>
        <taxon>Mycobacteriales</taxon>
        <taxon>Mycobacteriaceae</taxon>
        <taxon>Mycobacterium</taxon>
    </lineage>
</organism>
<dbReference type="SUPFAM" id="SSF55021">
    <property type="entry name" value="ACT-like"/>
    <property type="match status" value="1"/>
</dbReference>
<accession>A0AAD1GZU9</accession>
<feature type="domain" description="ACT" evidence="1">
    <location>
        <begin position="40"/>
        <end position="119"/>
    </location>
</feature>